<dbReference type="Pfam" id="PF13400">
    <property type="entry name" value="Tad"/>
    <property type="match status" value="1"/>
</dbReference>
<sequence length="593" mass="61003">MTLLLGTAAMATDVGLWYSKRRDLQSATDAAALAAAYKPSQAQVIAADLLSRNGFGADTPPTVSTGTYCDNASLAPDARYFTGVVTCPNAGYVATAPNAVRISTQTEAPLGLSRALLPDGGPYRTSVSATAARIDEAAFQAGTGLVNLNGGIANALLGSLLGTTINLSAVQYDGLVNTDIDALSFLDALATHVNLSALTYDQVLQSRAQIGDVLDATIDVLDRQPNLTAIAAQALGGLLSLKAAIVGNPDIHLGNLLDLGVWKNQPVGGTTSPTALQADLNLFQLVSFAAQLANGRNAVAIPQLGLNLGPVASISLVATAIEPPQKPFFSFGPVGVQVHTAQIRIQLLLKLLDTGLLGNGVRLPLYIEVAPGEATLARIDCGLEPAKDATVTVNAIPGVAAIYIGEVNSNAMTNFSQAPTVSDANIIDLSVLGLLQLVSLTGKAKIQIPSQGQPAAQPLTFYQPLSGEVTKHEPPTNEGIIGPTSGEGQRARAVSTGLLGGLGQSLYNGLDLHAKLLLNLIVIDLKQGNCGGLLGLVCWGNGQQRTSLLGILASVLGALDPLVDGVLKALGLQLGTMDVWVTGVRCGVPVLVQ</sequence>
<organism evidence="2 3">
    <name type="scientific">Inquilinus ginsengisoli</name>
    <dbReference type="NCBI Taxonomy" id="363840"/>
    <lineage>
        <taxon>Bacteria</taxon>
        <taxon>Pseudomonadati</taxon>
        <taxon>Pseudomonadota</taxon>
        <taxon>Alphaproteobacteria</taxon>
        <taxon>Rhodospirillales</taxon>
        <taxon>Rhodospirillaceae</taxon>
        <taxon>Inquilinus</taxon>
    </lineage>
</organism>
<accession>A0ABU1K435</accession>
<dbReference type="Proteomes" id="UP001262410">
    <property type="component" value="Unassembled WGS sequence"/>
</dbReference>
<comment type="caution">
    <text evidence="2">The sequence shown here is derived from an EMBL/GenBank/DDBJ whole genome shotgun (WGS) entry which is preliminary data.</text>
</comment>
<dbReference type="InterPro" id="IPR028087">
    <property type="entry name" value="Tad_N"/>
</dbReference>
<evidence type="ECO:0000313" key="3">
    <source>
        <dbReference type="Proteomes" id="UP001262410"/>
    </source>
</evidence>
<evidence type="ECO:0000259" key="1">
    <source>
        <dbReference type="Pfam" id="PF13400"/>
    </source>
</evidence>
<dbReference type="EMBL" id="JAVDPW010000022">
    <property type="protein sequence ID" value="MDR6294585.1"/>
    <property type="molecule type" value="Genomic_DNA"/>
</dbReference>
<protein>
    <submittedName>
        <fullName evidence="2">Membrane protein</fullName>
    </submittedName>
</protein>
<gene>
    <name evidence="2" type="ORF">E9232_007140</name>
</gene>
<keyword evidence="3" id="KW-1185">Reference proteome</keyword>
<proteinExistence type="predicted"/>
<evidence type="ECO:0000313" key="2">
    <source>
        <dbReference type="EMBL" id="MDR6294585.1"/>
    </source>
</evidence>
<name>A0ABU1K435_9PROT</name>
<feature type="domain" description="Putative Flp pilus-assembly TadG-like N-terminal" evidence="1">
    <location>
        <begin position="2"/>
        <end position="36"/>
    </location>
</feature>
<reference evidence="2 3" key="1">
    <citation type="submission" date="2023-07" db="EMBL/GenBank/DDBJ databases">
        <title>Sorghum-associated microbial communities from plants grown in Nebraska, USA.</title>
        <authorList>
            <person name="Schachtman D."/>
        </authorList>
    </citation>
    <scope>NUCLEOTIDE SEQUENCE [LARGE SCALE GENOMIC DNA]</scope>
    <source>
        <strain evidence="2 3">584</strain>
    </source>
</reference>